<dbReference type="InterPro" id="IPR036397">
    <property type="entry name" value="RNaseH_sf"/>
</dbReference>
<dbReference type="EMBL" id="KQ030874">
    <property type="protein sequence ID" value="KJZ68512.1"/>
    <property type="molecule type" value="Genomic_DNA"/>
</dbReference>
<keyword evidence="1" id="KW-0694">RNA-binding</keyword>
<dbReference type="PROSITE" id="PS50994">
    <property type="entry name" value="INTEGRASE"/>
    <property type="match status" value="1"/>
</dbReference>
<feature type="region of interest" description="Disordered" evidence="2">
    <location>
        <begin position="644"/>
        <end position="743"/>
    </location>
</feature>
<sequence>MTEASLQLPKIPILKGESNLEEWKDMLIQTLEVQDLEDYILTEVPEPVDQTERGKWRRDRAKVMLIIKGSISPVQTTLEAAGWSRFTEKDPKVLYELIQRAIPKVSADATGDLVAEFGSISRKTFDSLMAYQTRIQYLKRRTKELNCGFDDKACLWFTIKGLREVYPQWYTFLERDMNKGTLTWENLMTEITATKHLRHSAAQVLLLNLKNPSLSRLEDSAPLATDSTGLDYLCVPFAEDITKAETRSVLQSTRKNIDDSGASNHTFNDLKWFKDIKELPQELSFTSANGGDLVAKAIGTAYIRAKRSDGLVTEMNLGRSVYCPTAPINLLSSGQLRADGAIRDGFKDCITHKDSKTEMTMIDWINNVAVIRSETPTTRQQNQGNMLLAVSYQVMHERLMHASPEIVLKACEQAGIKISNREAKEHHCRTCHLAKSALIVSRTPPVRPARPLSLVRIDLIENKPLGHRQFRYTWHAVDAHCGYHWVRFLRHKDELFQATKDFDAYIQRTTGYQVQEYGMDNDVSFNWTTELIPWARANGISLKPTVPGTPRQNGLTERAGSKITQLARCIMIHSKLPEFLWPYAQESVVKVLNLLPCKSNQGLSPHEVFASFLRVNEELHKPYIRHLRTFGCVAYVHIKKERRVQARKMAPRAEDSLSTIEPGGGTTDKGPSIEETQDHHLPTPEITQELDESHDSSVNTPSDSEDSQEIDGLADERPIPPETSETYTTPVVSLPRPSRQNAERPAGYYQKLHRGNSGDQALALLPPDVVSPINRLETLCLTAMKAESLANSLQRLPVPKSYRKARVSPDWETKWKPAFDKQYKHLQDRSVWTLEELPHDAKLLPGKWVLDEKKLPTGELVGRARWVVCGNFEEHDSWAVQDVYAVVASTTSVKIFLVWTAILNLECYQFDIATAFLNADIPEGTNIYEKFTEKIISKYGYQTLNAATTPWPRGFELPSTWASDKSLQKSYIKQTGSLNFLSTGTRPDITYTTNRLCEANAGPSEQHMQLLKHLFRYLIGTKNLSLCLGGKYSITNLPLLAFADAAFADRIPTRHSTAGYVVLLAGCPILWKSSRQTIVALSTTEAEFMNLTPTGQALLWINRIVQNLGIQSAKPTIIFTDSRNAQLTVLNPMKSARTRHIDVRYKWIIDRVTRGDFDIQHVSTQDMTADGLTKPLTQDRHVAFVRQLGLTCLANA</sequence>
<dbReference type="InterPro" id="IPR001584">
    <property type="entry name" value="Integrase_cat-core"/>
</dbReference>
<accession>A0A0F7ZW81</accession>
<dbReference type="AlphaFoldDB" id="A0A0F7ZW81"/>
<dbReference type="OrthoDB" id="4927827at2759"/>
<evidence type="ECO:0000313" key="4">
    <source>
        <dbReference type="EMBL" id="KJZ68512.1"/>
    </source>
</evidence>
<dbReference type="GO" id="GO:0015074">
    <property type="term" value="P:DNA integration"/>
    <property type="evidence" value="ECO:0007669"/>
    <property type="project" value="InterPro"/>
</dbReference>
<organism evidence="4 5">
    <name type="scientific">Hirsutella minnesotensis 3608</name>
    <dbReference type="NCBI Taxonomy" id="1043627"/>
    <lineage>
        <taxon>Eukaryota</taxon>
        <taxon>Fungi</taxon>
        <taxon>Dikarya</taxon>
        <taxon>Ascomycota</taxon>
        <taxon>Pezizomycotina</taxon>
        <taxon>Sordariomycetes</taxon>
        <taxon>Hypocreomycetidae</taxon>
        <taxon>Hypocreales</taxon>
        <taxon>Ophiocordycipitaceae</taxon>
        <taxon>Hirsutella</taxon>
    </lineage>
</organism>
<name>A0A0F7ZW81_9HYPO</name>
<dbReference type="GO" id="GO:0005634">
    <property type="term" value="C:nucleus"/>
    <property type="evidence" value="ECO:0007669"/>
    <property type="project" value="UniProtKB-ARBA"/>
</dbReference>
<dbReference type="PANTHER" id="PTHR11439:SF483">
    <property type="entry name" value="PEPTIDE SYNTHASE GLIP-LIKE, PUTATIVE (AFU_ORTHOLOGUE AFUA_3G12920)-RELATED"/>
    <property type="match status" value="1"/>
</dbReference>
<evidence type="ECO:0000259" key="3">
    <source>
        <dbReference type="PROSITE" id="PS50994"/>
    </source>
</evidence>
<dbReference type="PANTHER" id="PTHR11439">
    <property type="entry name" value="GAG-POL-RELATED RETROTRANSPOSON"/>
    <property type="match status" value="1"/>
</dbReference>
<dbReference type="InterPro" id="IPR054722">
    <property type="entry name" value="PolX-like_BBD"/>
</dbReference>
<evidence type="ECO:0000256" key="2">
    <source>
        <dbReference type="SAM" id="MobiDB-lite"/>
    </source>
</evidence>
<dbReference type="InterPro" id="IPR012337">
    <property type="entry name" value="RNaseH-like_sf"/>
</dbReference>
<proteinExistence type="predicted"/>
<evidence type="ECO:0000256" key="1">
    <source>
        <dbReference type="ARBA" id="ARBA00022884"/>
    </source>
</evidence>
<gene>
    <name evidence="4" type="ORF">HIM_12096</name>
</gene>
<dbReference type="Proteomes" id="UP000054481">
    <property type="component" value="Unassembled WGS sequence"/>
</dbReference>
<feature type="compositionally biased region" description="Acidic residues" evidence="2">
    <location>
        <begin position="703"/>
        <end position="713"/>
    </location>
</feature>
<feature type="domain" description="Integrase catalytic" evidence="3">
    <location>
        <begin position="447"/>
        <end position="613"/>
    </location>
</feature>
<dbReference type="Gene3D" id="3.30.420.10">
    <property type="entry name" value="Ribonuclease H-like superfamily/Ribonuclease H"/>
    <property type="match status" value="1"/>
</dbReference>
<reference evidence="4 5" key="1">
    <citation type="journal article" date="2014" name="Genome Biol. Evol.">
        <title>Comparative genomics and transcriptomics analyses reveal divergent lifestyle features of nematode endoparasitic fungus Hirsutella minnesotensis.</title>
        <authorList>
            <person name="Lai Y."/>
            <person name="Liu K."/>
            <person name="Zhang X."/>
            <person name="Zhang X."/>
            <person name="Li K."/>
            <person name="Wang N."/>
            <person name="Shu C."/>
            <person name="Wu Y."/>
            <person name="Wang C."/>
            <person name="Bushley K.E."/>
            <person name="Xiang M."/>
            <person name="Liu X."/>
        </authorList>
    </citation>
    <scope>NUCLEOTIDE SEQUENCE [LARGE SCALE GENOMIC DNA]</scope>
    <source>
        <strain evidence="4 5">3608</strain>
    </source>
</reference>
<dbReference type="SUPFAM" id="SSF53098">
    <property type="entry name" value="Ribonuclease H-like"/>
    <property type="match status" value="1"/>
</dbReference>
<keyword evidence="5" id="KW-1185">Reference proteome</keyword>
<dbReference type="GO" id="GO:0003723">
    <property type="term" value="F:RNA binding"/>
    <property type="evidence" value="ECO:0007669"/>
    <property type="project" value="UniProtKB-KW"/>
</dbReference>
<dbReference type="Pfam" id="PF07727">
    <property type="entry name" value="RVT_2"/>
    <property type="match status" value="1"/>
</dbReference>
<evidence type="ECO:0000313" key="5">
    <source>
        <dbReference type="Proteomes" id="UP000054481"/>
    </source>
</evidence>
<dbReference type="Pfam" id="PF22936">
    <property type="entry name" value="Pol_BBD"/>
    <property type="match status" value="1"/>
</dbReference>
<dbReference type="InterPro" id="IPR013103">
    <property type="entry name" value="RVT_2"/>
</dbReference>
<dbReference type="CDD" id="cd09272">
    <property type="entry name" value="RNase_HI_RT_Ty1"/>
    <property type="match status" value="1"/>
</dbReference>
<protein>
    <recommendedName>
        <fullName evidence="3">Integrase catalytic domain-containing protein</fullName>
    </recommendedName>
</protein>